<gene>
    <name evidence="3" type="ORF">ABWT76_003909</name>
</gene>
<organism evidence="3">
    <name type="scientific">Planktothricoides raciborskii GIHE-MW2</name>
    <dbReference type="NCBI Taxonomy" id="2792601"/>
    <lineage>
        <taxon>Bacteria</taxon>
        <taxon>Bacillati</taxon>
        <taxon>Cyanobacteriota</taxon>
        <taxon>Cyanophyceae</taxon>
        <taxon>Oscillatoriophycideae</taxon>
        <taxon>Oscillatoriales</taxon>
        <taxon>Oscillatoriaceae</taxon>
        <taxon>Planktothricoides</taxon>
    </lineage>
</organism>
<name>A0AAU8J9I9_9CYAN</name>
<evidence type="ECO:0000256" key="1">
    <source>
        <dbReference type="SAM" id="MobiDB-lite"/>
    </source>
</evidence>
<dbReference type="EMBL" id="CP159837">
    <property type="protein sequence ID" value="XCM35248.1"/>
    <property type="molecule type" value="Genomic_DNA"/>
</dbReference>
<feature type="domain" description="APAF-1 helical" evidence="2">
    <location>
        <begin position="21"/>
        <end position="98"/>
    </location>
</feature>
<evidence type="ECO:0000259" key="2">
    <source>
        <dbReference type="Pfam" id="PF17908"/>
    </source>
</evidence>
<dbReference type="Gene3D" id="1.25.40.370">
    <property type="match status" value="1"/>
</dbReference>
<proteinExistence type="predicted"/>
<dbReference type="Pfam" id="PF17908">
    <property type="entry name" value="APAF1_C"/>
    <property type="match status" value="1"/>
</dbReference>
<dbReference type="PANTHER" id="PTHR19871">
    <property type="entry name" value="BETA TRANSDUCIN-RELATED PROTEIN"/>
    <property type="match status" value="1"/>
</dbReference>
<feature type="region of interest" description="Disordered" evidence="1">
    <location>
        <begin position="129"/>
        <end position="152"/>
    </location>
</feature>
<sequence length="152" mass="17132">MTTELGDWIQQQLPEDRLHLLRHQPSYFAKGGQVQRLVAWLTDFGFLEQKLEAVGINPLIDDYDLALPLVSETEQQTLSLIQGALRLSAHILDQDKTQLAGQMLGRLLSFSQPEIVALLEQVKQAQKKTLVASPLPHPHSSRWSTDSHPHRA</sequence>
<dbReference type="InterPro" id="IPR041452">
    <property type="entry name" value="APAF1_C"/>
</dbReference>
<accession>A0AAU8J9I9</accession>
<reference evidence="3" key="1">
    <citation type="submission" date="2024-07" db="EMBL/GenBank/DDBJ databases">
        <authorList>
            <person name="Kim Y.J."/>
            <person name="Jeong J.Y."/>
        </authorList>
    </citation>
    <scope>NUCLEOTIDE SEQUENCE</scope>
    <source>
        <strain evidence="3">GIHE-MW2</strain>
    </source>
</reference>
<evidence type="ECO:0000313" key="3">
    <source>
        <dbReference type="EMBL" id="XCM35248.1"/>
    </source>
</evidence>
<dbReference type="AlphaFoldDB" id="A0AAU8J9I9"/>
<protein>
    <recommendedName>
        <fullName evidence="2">APAF-1 helical domain-containing protein</fullName>
    </recommendedName>
</protein>
<dbReference type="PANTHER" id="PTHR19871:SF14">
    <property type="entry name" value="DUF4062 DOMAIN-CONTAINING PROTEIN"/>
    <property type="match status" value="1"/>
</dbReference>
<dbReference type="InterPro" id="IPR052752">
    <property type="entry name" value="NACHT-WD_repeat"/>
</dbReference>
<dbReference type="RefSeq" id="WP_242049752.1">
    <property type="nucleotide sequence ID" value="NZ_CP159837.1"/>
</dbReference>